<protein>
    <submittedName>
        <fullName evidence="6">Glycoside hydrolase family 35 protein</fullName>
    </submittedName>
</protein>
<dbReference type="Pfam" id="PF02449">
    <property type="entry name" value="Glyco_hydro_42"/>
    <property type="match status" value="1"/>
</dbReference>
<feature type="domain" description="Glycoside hydrolase family 42 N-terminal" evidence="4">
    <location>
        <begin position="86"/>
        <end position="238"/>
    </location>
</feature>
<proteinExistence type="inferred from homology"/>
<dbReference type="GO" id="GO:0009341">
    <property type="term" value="C:beta-galactosidase complex"/>
    <property type="evidence" value="ECO:0007669"/>
    <property type="project" value="InterPro"/>
</dbReference>
<dbReference type="InterPro" id="IPR040719">
    <property type="entry name" value="DUF5597"/>
</dbReference>
<keyword evidence="3" id="KW-0326">Glycosidase</keyword>
<dbReference type="PANTHER" id="PTHR23421">
    <property type="entry name" value="BETA-GALACTOSIDASE RELATED"/>
    <property type="match status" value="1"/>
</dbReference>
<dbReference type="SUPFAM" id="SSF51445">
    <property type="entry name" value="(Trans)glycosidases"/>
    <property type="match status" value="1"/>
</dbReference>
<name>A0A2N9L8Z6_9BACT</name>
<dbReference type="InterPro" id="IPR013529">
    <property type="entry name" value="Glyco_hydro_42_N"/>
</dbReference>
<evidence type="ECO:0000259" key="4">
    <source>
        <dbReference type="Pfam" id="PF02449"/>
    </source>
</evidence>
<dbReference type="GO" id="GO:0004565">
    <property type="term" value="F:beta-galactosidase activity"/>
    <property type="evidence" value="ECO:0007669"/>
    <property type="project" value="InterPro"/>
</dbReference>
<organism evidence="6 7">
    <name type="scientific">Candidatus Sulfuritelmatomonas gaucii</name>
    <dbReference type="NCBI Taxonomy" id="2043161"/>
    <lineage>
        <taxon>Bacteria</taxon>
        <taxon>Pseudomonadati</taxon>
        <taxon>Acidobacteriota</taxon>
        <taxon>Terriglobia</taxon>
        <taxon>Terriglobales</taxon>
        <taxon>Acidobacteriaceae</taxon>
        <taxon>Candidatus Sulfuritelmatomonas</taxon>
    </lineage>
</organism>
<keyword evidence="2 6" id="KW-0378">Hydrolase</keyword>
<evidence type="ECO:0000313" key="6">
    <source>
        <dbReference type="EMBL" id="SPE19435.1"/>
    </source>
</evidence>
<evidence type="ECO:0000259" key="5">
    <source>
        <dbReference type="Pfam" id="PF18120"/>
    </source>
</evidence>
<evidence type="ECO:0000256" key="3">
    <source>
        <dbReference type="ARBA" id="ARBA00023295"/>
    </source>
</evidence>
<evidence type="ECO:0000256" key="2">
    <source>
        <dbReference type="ARBA" id="ARBA00022801"/>
    </source>
</evidence>
<evidence type="ECO:0000313" key="7">
    <source>
        <dbReference type="Proteomes" id="UP000239735"/>
    </source>
</evidence>
<dbReference type="InterPro" id="IPR017853">
    <property type="entry name" value="GH"/>
</dbReference>
<dbReference type="Pfam" id="PF18120">
    <property type="entry name" value="DUF5597"/>
    <property type="match status" value="1"/>
</dbReference>
<evidence type="ECO:0000256" key="1">
    <source>
        <dbReference type="ARBA" id="ARBA00009809"/>
    </source>
</evidence>
<dbReference type="EMBL" id="OKRB01000080">
    <property type="protein sequence ID" value="SPE19435.1"/>
    <property type="molecule type" value="Genomic_DNA"/>
</dbReference>
<dbReference type="InterPro" id="IPR001944">
    <property type="entry name" value="Glycoside_Hdrlase_35"/>
</dbReference>
<dbReference type="Gene3D" id="3.20.20.80">
    <property type="entry name" value="Glycosidases"/>
    <property type="match status" value="1"/>
</dbReference>
<accession>A0A2N9L8Z6</accession>
<dbReference type="Proteomes" id="UP000239735">
    <property type="component" value="Unassembled WGS sequence"/>
</dbReference>
<dbReference type="GO" id="GO:0005975">
    <property type="term" value="P:carbohydrate metabolic process"/>
    <property type="evidence" value="ECO:0007669"/>
    <property type="project" value="InterPro"/>
</dbReference>
<dbReference type="AlphaFoldDB" id="A0A2N9L8Z6"/>
<feature type="domain" description="DUF5597" evidence="5">
    <location>
        <begin position="404"/>
        <end position="527"/>
    </location>
</feature>
<dbReference type="FunFam" id="3.20.20.80:FF:000135">
    <property type="entry name" value="Beta-galactosidase, putative, bgl35A"/>
    <property type="match status" value="1"/>
</dbReference>
<reference evidence="7" key="1">
    <citation type="submission" date="2018-02" db="EMBL/GenBank/DDBJ databases">
        <authorList>
            <person name="Hausmann B."/>
        </authorList>
    </citation>
    <scope>NUCLEOTIDE SEQUENCE [LARGE SCALE GENOMIC DNA]</scope>
    <source>
        <strain evidence="7">Peat soil MAG SbA5</strain>
    </source>
</reference>
<comment type="similarity">
    <text evidence="1">Belongs to the glycosyl hydrolase 35 family.</text>
</comment>
<dbReference type="Gene3D" id="2.60.220.20">
    <property type="entry name" value="putative beta-Galactosidase from caulobacter crescentus"/>
    <property type="match status" value="1"/>
</dbReference>
<sequence>MEARGTLPAVMRIFISLSICWLLCLSAGAVLSEAQETGTPHLEKRGAATQLIVDGKPFVMLSGELHNSSSSNLEYMKPIWPKLVATGLNSVVTPLSWELVEPAEGKYDFTLVDGLIDQARQAHERIVFLWLASWKNGMSSYAPVWVKEDSHRFTRVVERGNEVEILSPLCLATREADARAFAALMRHIKEVDGSQHTVLMMQVENEVGVLGDSRDRSDAANKAFEGQVPAELTAYLKAHREDLHPDLRELWEANGAKSAGTWTEVFGEGERADEIFMAWQYASYIQAVARGGKKEYDIPMYVNTWLGSDNTPPGGYPSGGSQPRVVDVWKAAGPGLDFYSPDLYAANFEEWCQRYHRDGNPLYMPETRGNAAGAANVFYALGEDAGLGFSPFGIESEASETDPLGESYKSIAAVAPQLLEHQAAGDVHGFLLDHDRRSVDFTMNGYTLHVSLDSIFGNTSEGGFGMIMADGKGAFLGVGKGFRVSFTPYPESGSRAGIGAVTEGKFEDGSWVAGRRLNGDENDQGQAWRFDSRAVHTEKISLYRFE</sequence>
<gene>
    <name evidence="6" type="ORF">SBA5_240018</name>
</gene>